<dbReference type="SUPFAM" id="SSF57959">
    <property type="entry name" value="Leucine zipper domain"/>
    <property type="match status" value="1"/>
</dbReference>
<dbReference type="PROSITE" id="PS00036">
    <property type="entry name" value="BZIP_BASIC"/>
    <property type="match status" value="1"/>
</dbReference>
<evidence type="ECO:0000256" key="2">
    <source>
        <dbReference type="ARBA" id="ARBA00023125"/>
    </source>
</evidence>
<reference evidence="6 7" key="1">
    <citation type="submission" date="2022-05" db="EMBL/GenBank/DDBJ databases">
        <authorList>
            <consortium name="Genoscope - CEA"/>
            <person name="William W."/>
        </authorList>
    </citation>
    <scope>NUCLEOTIDE SEQUENCE [LARGE SCALE GENOMIC DNA]</scope>
</reference>
<dbReference type="InterPro" id="IPR000837">
    <property type="entry name" value="AP-1"/>
</dbReference>
<proteinExistence type="predicted"/>
<dbReference type="EMBL" id="CALNXJ010000094">
    <property type="protein sequence ID" value="CAH3163660.1"/>
    <property type="molecule type" value="Genomic_DNA"/>
</dbReference>
<sequence>MLDYTHVLDLNKASSNKMLLPHLNLPLPMDTTPGDERNFLSGGAKMPVPYHLDESDSDSIVSASSEDASYTELVPMSSGAADEVKVGLRNAIKTRRVAQGLDGMPLIEAKKPRLEVLSKEEEEKRRIRRERNKVAAFKCRQRRKEHMQKLQDESDELNSERDSLEKELAALTAQKEQLESMFRSHNCILKDSRSNGNKTTSEDHGSDAKSPHSCSAEMAKSNESSSPTSPVPDSIKA</sequence>
<protein>
    <recommendedName>
        <fullName evidence="5">BZIP domain-containing protein</fullName>
    </recommendedName>
</protein>
<keyword evidence="7" id="KW-1185">Reference proteome</keyword>
<dbReference type="PROSITE" id="PS50217">
    <property type="entry name" value="BZIP"/>
    <property type="match status" value="1"/>
</dbReference>
<dbReference type="InterPro" id="IPR046347">
    <property type="entry name" value="bZIP_sf"/>
</dbReference>
<evidence type="ECO:0000313" key="7">
    <source>
        <dbReference type="Proteomes" id="UP001159428"/>
    </source>
</evidence>
<feature type="compositionally biased region" description="Basic and acidic residues" evidence="4">
    <location>
        <begin position="147"/>
        <end position="163"/>
    </location>
</feature>
<evidence type="ECO:0000313" key="6">
    <source>
        <dbReference type="EMBL" id="CAH3163660.1"/>
    </source>
</evidence>
<feature type="region of interest" description="Disordered" evidence="4">
    <location>
        <begin position="143"/>
        <end position="163"/>
    </location>
</feature>
<feature type="compositionally biased region" description="Basic and acidic residues" evidence="4">
    <location>
        <begin position="200"/>
        <end position="210"/>
    </location>
</feature>
<dbReference type="Proteomes" id="UP001159428">
    <property type="component" value="Unassembled WGS sequence"/>
</dbReference>
<evidence type="ECO:0000259" key="5">
    <source>
        <dbReference type="PROSITE" id="PS50217"/>
    </source>
</evidence>
<evidence type="ECO:0000256" key="4">
    <source>
        <dbReference type="SAM" id="MobiDB-lite"/>
    </source>
</evidence>
<comment type="caution">
    <text evidence="6">The sequence shown here is derived from an EMBL/GenBank/DDBJ whole genome shotgun (WGS) entry which is preliminary data.</text>
</comment>
<feature type="region of interest" description="Disordered" evidence="4">
    <location>
        <begin position="186"/>
        <end position="237"/>
    </location>
</feature>
<evidence type="ECO:0000256" key="3">
    <source>
        <dbReference type="ARBA" id="ARBA00023163"/>
    </source>
</evidence>
<evidence type="ECO:0000256" key="1">
    <source>
        <dbReference type="ARBA" id="ARBA00023015"/>
    </source>
</evidence>
<dbReference type="PANTHER" id="PTHR23351:SF24">
    <property type="entry name" value="ACTIVATING TRANSCRIPTION FACTOR 3-RELATED"/>
    <property type="match status" value="1"/>
</dbReference>
<dbReference type="GO" id="GO:0005634">
    <property type="term" value="C:nucleus"/>
    <property type="evidence" value="ECO:0007669"/>
    <property type="project" value="TreeGrafter"/>
</dbReference>
<dbReference type="Pfam" id="PF00170">
    <property type="entry name" value="bZIP_1"/>
    <property type="match status" value="1"/>
</dbReference>
<dbReference type="Gene3D" id="1.20.5.170">
    <property type="match status" value="1"/>
</dbReference>
<dbReference type="InterPro" id="IPR004827">
    <property type="entry name" value="bZIP"/>
</dbReference>
<gene>
    <name evidence="6" type="ORF">PMEA_00035619</name>
</gene>
<dbReference type="GO" id="GO:0000981">
    <property type="term" value="F:DNA-binding transcription factor activity, RNA polymerase II-specific"/>
    <property type="evidence" value="ECO:0007669"/>
    <property type="project" value="TreeGrafter"/>
</dbReference>
<dbReference type="PANTHER" id="PTHR23351">
    <property type="entry name" value="FOS TRANSCRIPTION FACTOR-RELATED"/>
    <property type="match status" value="1"/>
</dbReference>
<accession>A0AAU9Y224</accession>
<dbReference type="GO" id="GO:0000978">
    <property type="term" value="F:RNA polymerase II cis-regulatory region sequence-specific DNA binding"/>
    <property type="evidence" value="ECO:0007669"/>
    <property type="project" value="TreeGrafter"/>
</dbReference>
<keyword evidence="2" id="KW-0238">DNA-binding</keyword>
<dbReference type="AlphaFoldDB" id="A0AAU9Y224"/>
<name>A0AAU9Y224_9CNID</name>
<feature type="domain" description="BZIP" evidence="5">
    <location>
        <begin position="122"/>
        <end position="185"/>
    </location>
</feature>
<dbReference type="SMART" id="SM00338">
    <property type="entry name" value="BRLZ"/>
    <property type="match status" value="1"/>
</dbReference>
<keyword evidence="1" id="KW-0805">Transcription regulation</keyword>
<keyword evidence="3" id="KW-0804">Transcription</keyword>
<dbReference type="PRINTS" id="PR00042">
    <property type="entry name" value="LEUZIPPRFOS"/>
</dbReference>
<organism evidence="6 7">
    <name type="scientific">Pocillopora meandrina</name>
    <dbReference type="NCBI Taxonomy" id="46732"/>
    <lineage>
        <taxon>Eukaryota</taxon>
        <taxon>Metazoa</taxon>
        <taxon>Cnidaria</taxon>
        <taxon>Anthozoa</taxon>
        <taxon>Hexacorallia</taxon>
        <taxon>Scleractinia</taxon>
        <taxon>Astrocoeniina</taxon>
        <taxon>Pocilloporidae</taxon>
        <taxon>Pocillopora</taxon>
    </lineage>
</organism>